<proteinExistence type="predicted"/>
<sequence length="433" mass="49037">MAPSQSASVAKKMKSKEKRLKTKKTKSLKESTSTTFSEGSHSKKSKTKAVESTGGLKLLKRHAVTMSRITSRKTRRQKKMVLFNRKGTPCGKVAKELQSYIGVLARRKVPIIIPNWKDATAEEKAKIWSRVQIPFTLGPENKKMVLKSAATKWREFKSRLTSNYVIPYLDDPEALKYPPDDYPFINADHWTEFVKSRTTLSFLEKRKAQQERRKQNKYPHRLSRKGYAGLEEELANEIDDEEIDRATLWIKGRQSKNGNFKDEETKKTAEKIDALKKRVATGELSIEGSDDILTLALGTPEHGGRVRGVGGQMNPSTYFNLPKRRKQSLEATVRVSVQKIMLEEKEKIVEDAREKIIEEAKEKIVAKERAFWAVKIAELEAKIHATQDGNCATPQTHVSGQGSCSRTADQIAQEQAKARLEEEDVNRVDGKAI</sequence>
<protein>
    <submittedName>
        <fullName evidence="2">Putative transposase, Ptta/En/Spm, plant</fullName>
    </submittedName>
</protein>
<accession>A0A2P6QT63</accession>
<dbReference type="Pfam" id="PF03004">
    <property type="entry name" value="Transposase_24"/>
    <property type="match status" value="1"/>
</dbReference>
<dbReference type="OMA" id="KERAFWA"/>
<dbReference type="AlphaFoldDB" id="A0A2P6QT63"/>
<feature type="compositionally biased region" description="Basic residues" evidence="1">
    <location>
        <begin position="11"/>
        <end position="26"/>
    </location>
</feature>
<keyword evidence="3" id="KW-1185">Reference proteome</keyword>
<dbReference type="Proteomes" id="UP000238479">
    <property type="component" value="Chromosome 4"/>
</dbReference>
<dbReference type="PANTHER" id="PTHR33018">
    <property type="entry name" value="OS10G0338966 PROTEIN-RELATED"/>
    <property type="match status" value="1"/>
</dbReference>
<reference evidence="2 3" key="1">
    <citation type="journal article" date="2018" name="Nat. Genet.">
        <title>The Rosa genome provides new insights in the design of modern roses.</title>
        <authorList>
            <person name="Bendahmane M."/>
        </authorList>
    </citation>
    <scope>NUCLEOTIDE SEQUENCE [LARGE SCALE GENOMIC DNA]</scope>
    <source>
        <strain evidence="3">cv. Old Blush</strain>
    </source>
</reference>
<gene>
    <name evidence="2" type="ORF">RchiOBHm_Chr4g0401831</name>
</gene>
<evidence type="ECO:0000256" key="1">
    <source>
        <dbReference type="SAM" id="MobiDB-lite"/>
    </source>
</evidence>
<dbReference type="OrthoDB" id="1194594at2759"/>
<comment type="caution">
    <text evidence="2">The sequence shown here is derived from an EMBL/GenBank/DDBJ whole genome shotgun (WGS) entry which is preliminary data.</text>
</comment>
<feature type="region of interest" description="Disordered" evidence="1">
    <location>
        <begin position="1"/>
        <end position="52"/>
    </location>
</feature>
<dbReference type="STRING" id="74649.A0A2P6QT63"/>
<evidence type="ECO:0000313" key="3">
    <source>
        <dbReference type="Proteomes" id="UP000238479"/>
    </source>
</evidence>
<dbReference type="Gramene" id="PRQ37373">
    <property type="protein sequence ID" value="PRQ37373"/>
    <property type="gene ID" value="RchiOBHm_Chr4g0401831"/>
</dbReference>
<evidence type="ECO:0000313" key="2">
    <source>
        <dbReference type="EMBL" id="PRQ37373.1"/>
    </source>
</evidence>
<dbReference type="EMBL" id="PDCK01000042">
    <property type="protein sequence ID" value="PRQ37373.1"/>
    <property type="molecule type" value="Genomic_DNA"/>
</dbReference>
<organism evidence="2 3">
    <name type="scientific">Rosa chinensis</name>
    <name type="common">China rose</name>
    <dbReference type="NCBI Taxonomy" id="74649"/>
    <lineage>
        <taxon>Eukaryota</taxon>
        <taxon>Viridiplantae</taxon>
        <taxon>Streptophyta</taxon>
        <taxon>Embryophyta</taxon>
        <taxon>Tracheophyta</taxon>
        <taxon>Spermatophyta</taxon>
        <taxon>Magnoliopsida</taxon>
        <taxon>eudicotyledons</taxon>
        <taxon>Gunneridae</taxon>
        <taxon>Pentapetalae</taxon>
        <taxon>rosids</taxon>
        <taxon>fabids</taxon>
        <taxon>Rosales</taxon>
        <taxon>Rosaceae</taxon>
        <taxon>Rosoideae</taxon>
        <taxon>Rosoideae incertae sedis</taxon>
        <taxon>Rosa</taxon>
    </lineage>
</organism>
<dbReference type="InterPro" id="IPR004252">
    <property type="entry name" value="Probable_transposase_24"/>
</dbReference>
<dbReference type="PANTHER" id="PTHR33018:SF31">
    <property type="entry name" value="TRANSPOSASE, PTTA_EN_SPM, PLANT"/>
    <property type="match status" value="1"/>
</dbReference>
<name>A0A2P6QT63_ROSCH</name>